<sequence length="360" mass="40158">MTGVSRHFYTGGNTAHGFTSMLDSSLQGLDRVVVLRGGVGTGKLINMEQIGNQLSETGHEIWFIHCASDPHSLDGLIIPELKVAIIDTTAPHVIVPTRLNVDVQYVELDEACRSDQLLTQQSDIARLNDSITQAFGRAYSGFSEALRIHDEWEQLYISNMDFLGADLLCGEYISVLFGSSKLEKKSRVDHRFLGAATPDGAIDYVPNLTEGLKRYLLKGRPGSGKSTLLKKLANTAIERGLNVEIYHCGFDPNSLDMIIVRELGFAIFDSTAPHEYNPDRPSDEIVDMYERCINSDTDETYAEQISKVKAQYTSAMKQSISELAHTRSLLDELEQIYLKAMNSSIIERIKHELLKELQIT</sequence>
<dbReference type="InterPro" id="IPR027417">
    <property type="entry name" value="P-loop_NTPase"/>
</dbReference>
<dbReference type="Proteomes" id="UP001178662">
    <property type="component" value="Chromosome"/>
</dbReference>
<dbReference type="EMBL" id="CP119317">
    <property type="protein sequence ID" value="WEK53545.1"/>
    <property type="molecule type" value="Genomic_DNA"/>
</dbReference>
<evidence type="ECO:0000313" key="2">
    <source>
        <dbReference type="Proteomes" id="UP001178662"/>
    </source>
</evidence>
<evidence type="ECO:0000313" key="1">
    <source>
        <dbReference type="EMBL" id="WEK53545.1"/>
    </source>
</evidence>
<dbReference type="AlphaFoldDB" id="A0AA95JFA7"/>
<accession>A0AA95JFA7</accession>
<gene>
    <name evidence="1" type="ORF">P0Y55_13265</name>
</gene>
<organism evidence="1 2">
    <name type="scientific">Candidatus Cohnella colombiensis</name>
    <dbReference type="NCBI Taxonomy" id="3121368"/>
    <lineage>
        <taxon>Bacteria</taxon>
        <taxon>Bacillati</taxon>
        <taxon>Bacillota</taxon>
        <taxon>Bacilli</taxon>
        <taxon>Bacillales</taxon>
        <taxon>Paenibacillaceae</taxon>
        <taxon>Cohnella</taxon>
    </lineage>
</organism>
<dbReference type="Gene3D" id="3.40.50.300">
    <property type="entry name" value="P-loop containing nucleotide triphosphate hydrolases"/>
    <property type="match status" value="1"/>
</dbReference>
<dbReference type="SUPFAM" id="SSF52540">
    <property type="entry name" value="P-loop containing nucleoside triphosphate hydrolases"/>
    <property type="match status" value="1"/>
</dbReference>
<name>A0AA95JFA7_9BACL</name>
<proteinExistence type="predicted"/>
<keyword evidence="2" id="KW-1185">Reference proteome</keyword>
<protein>
    <submittedName>
        <fullName evidence="1">PRK06851 family protein</fullName>
    </submittedName>
</protein>
<reference evidence="1" key="1">
    <citation type="submission" date="2023-03" db="EMBL/GenBank/DDBJ databases">
        <title>Andean soil-derived lignocellulolytic bacterial consortium as a source of novel taxa and putative plastic-active enzymes.</title>
        <authorList>
            <person name="Diaz-Garcia L."/>
            <person name="Chuvochina M."/>
            <person name="Feuerriegel G."/>
            <person name="Bunk B."/>
            <person name="Sproer C."/>
            <person name="Streit W.R."/>
            <person name="Rodriguez L.M."/>
            <person name="Overmann J."/>
            <person name="Jimenez D.J."/>
        </authorList>
    </citation>
    <scope>NUCLEOTIDE SEQUENCE</scope>
    <source>
        <strain evidence="1">MAG 2441</strain>
    </source>
</reference>